<dbReference type="Ensembl" id="ENSEAST00005008371.2">
    <property type="protein sequence ID" value="ENSEASP00005007674.2"/>
    <property type="gene ID" value="ENSEASG00005005599.2"/>
</dbReference>
<reference evidence="2 3" key="1">
    <citation type="journal article" date="2020" name="Nat. Commun.">
        <title>Donkey genomes provide new insights into domestication and selection for coat color.</title>
        <authorList>
            <person name="Wang"/>
            <person name="C."/>
            <person name="Li"/>
            <person name="H."/>
            <person name="Guo"/>
            <person name="Y."/>
            <person name="Huang"/>
            <person name="J."/>
            <person name="Sun"/>
            <person name="Y."/>
            <person name="Min"/>
            <person name="J."/>
            <person name="Wang"/>
            <person name="J."/>
            <person name="Fang"/>
            <person name="X."/>
            <person name="Zhao"/>
            <person name="Z."/>
            <person name="Wang"/>
            <person name="S."/>
            <person name="Zhang"/>
            <person name="Y."/>
            <person name="Liu"/>
            <person name="Q."/>
            <person name="Jiang"/>
            <person name="Q."/>
            <person name="Wang"/>
            <person name="X."/>
            <person name="Guo"/>
            <person name="Y."/>
            <person name="Yang"/>
            <person name="C."/>
            <person name="Wang"/>
            <person name="Y."/>
            <person name="Tian"/>
            <person name="F."/>
            <person name="Zhuang"/>
            <person name="G."/>
            <person name="Fan"/>
            <person name="Y."/>
            <person name="Gao"/>
            <person name="Q."/>
            <person name="Li"/>
            <person name="Y."/>
            <person name="Ju"/>
            <person name="Z."/>
            <person name="Li"/>
            <person name="J."/>
            <person name="Li"/>
            <person name="R."/>
            <person name="Hou"/>
            <person name="M."/>
            <person name="Yang"/>
            <person name="G."/>
            <person name="Liu"/>
            <person name="G."/>
            <person name="Liu"/>
            <person name="W."/>
            <person name="Guo"/>
            <person name="J."/>
            <person name="Pan"/>
            <person name="S."/>
            <person name="Fan"/>
            <person name="G."/>
            <person name="Zhang"/>
            <person name="W."/>
            <person name="Zhang"/>
            <person name="R."/>
            <person name="Yu"/>
            <person name="J."/>
            <person name="Zhang"/>
            <person name="X."/>
            <person name="Yin"/>
            <person name="Q."/>
            <person name="Ji"/>
            <person name="C."/>
            <person name="Jin"/>
            <person name="Y."/>
            <person name="Yue"/>
            <person name="G."/>
            <person name="Liu"/>
            <person name="M."/>
            <person name="Xu"/>
            <person name="J."/>
            <person name="Liu"/>
            <person name="S."/>
            <person name="Jordana"/>
            <person name="J."/>
            <person name="Noce"/>
            <person name="A."/>
            <person name="Amills"/>
            <person name="M."/>
            <person name="Wu"/>
            <person name="D.D."/>
            <person name="Li"/>
            <person name="S."/>
            <person name="Zhou"/>
            <person name="X. and Zhong"/>
            <person name="J."/>
        </authorList>
    </citation>
    <scope>NUCLEOTIDE SEQUENCE [LARGE SCALE GENOMIC DNA]</scope>
</reference>
<protein>
    <submittedName>
        <fullName evidence="2">Uncharacterized protein</fullName>
    </submittedName>
</protein>
<sequence>MASARAASCLRHLGTSRARARPQLAEVQVLGAVRAGATRERTRREEVRQEGVDSPAAPREPQLRSRSAQLRGGPDAAPAPSSPSEEPFSPAPPPRLLPPSSMASAVSSVPSFRRFF</sequence>
<organism evidence="2 3">
    <name type="scientific">Equus asinus</name>
    <name type="common">Donkey</name>
    <name type="synonym">Equus africanus asinus</name>
    <dbReference type="NCBI Taxonomy" id="9793"/>
    <lineage>
        <taxon>Eukaryota</taxon>
        <taxon>Metazoa</taxon>
        <taxon>Chordata</taxon>
        <taxon>Craniata</taxon>
        <taxon>Vertebrata</taxon>
        <taxon>Euteleostomi</taxon>
        <taxon>Mammalia</taxon>
        <taxon>Eutheria</taxon>
        <taxon>Laurasiatheria</taxon>
        <taxon>Perissodactyla</taxon>
        <taxon>Equidae</taxon>
        <taxon>Equus</taxon>
    </lineage>
</organism>
<evidence type="ECO:0000256" key="1">
    <source>
        <dbReference type="SAM" id="MobiDB-lite"/>
    </source>
</evidence>
<feature type="compositionally biased region" description="Low complexity" evidence="1">
    <location>
        <begin position="74"/>
        <end position="88"/>
    </location>
</feature>
<reference evidence="2" key="3">
    <citation type="submission" date="2025-09" db="UniProtKB">
        <authorList>
            <consortium name="Ensembl"/>
        </authorList>
    </citation>
    <scope>IDENTIFICATION</scope>
</reference>
<feature type="compositionally biased region" description="Basic and acidic residues" evidence="1">
    <location>
        <begin position="37"/>
        <end position="51"/>
    </location>
</feature>
<dbReference type="AlphaFoldDB" id="A0A8C4L6S2"/>
<dbReference type="Proteomes" id="UP000694387">
    <property type="component" value="Chromosome 24"/>
</dbReference>
<keyword evidence="3" id="KW-1185">Reference proteome</keyword>
<evidence type="ECO:0000313" key="3">
    <source>
        <dbReference type="Proteomes" id="UP000694387"/>
    </source>
</evidence>
<proteinExistence type="predicted"/>
<dbReference type="GeneTree" id="ENSGT00930000152917"/>
<evidence type="ECO:0000313" key="2">
    <source>
        <dbReference type="Ensembl" id="ENSEASP00005007674.2"/>
    </source>
</evidence>
<accession>A0A8C4L6S2</accession>
<name>A0A8C4L6S2_EQUAS</name>
<feature type="region of interest" description="Disordered" evidence="1">
    <location>
        <begin position="1"/>
        <end position="21"/>
    </location>
</feature>
<feature type="compositionally biased region" description="Low complexity" evidence="1">
    <location>
        <begin position="98"/>
        <end position="116"/>
    </location>
</feature>
<feature type="region of interest" description="Disordered" evidence="1">
    <location>
        <begin position="35"/>
        <end position="116"/>
    </location>
</feature>
<reference evidence="2" key="2">
    <citation type="submission" date="2025-08" db="UniProtKB">
        <authorList>
            <consortium name="Ensembl"/>
        </authorList>
    </citation>
    <scope>IDENTIFICATION</scope>
</reference>